<keyword evidence="3" id="KW-1185">Reference proteome</keyword>
<feature type="region of interest" description="Disordered" evidence="1">
    <location>
        <begin position="227"/>
        <end position="249"/>
    </location>
</feature>
<dbReference type="STRING" id="4529.A0A0E0P844"/>
<feature type="compositionally biased region" description="Basic residues" evidence="1">
    <location>
        <begin position="229"/>
        <end position="241"/>
    </location>
</feature>
<dbReference type="AlphaFoldDB" id="A0A0E0P844"/>
<dbReference type="OMA" id="RGAGAHM"/>
<dbReference type="Gramene" id="ORUFI04G11010.1">
    <property type="protein sequence ID" value="ORUFI04G11010.1"/>
    <property type="gene ID" value="ORUFI04G11010"/>
</dbReference>
<protein>
    <submittedName>
        <fullName evidence="2">Uncharacterized protein</fullName>
    </submittedName>
</protein>
<name>A0A0E0P844_ORYRU</name>
<reference evidence="3" key="1">
    <citation type="submission" date="2013-06" db="EMBL/GenBank/DDBJ databases">
        <authorList>
            <person name="Zhao Q."/>
        </authorList>
    </citation>
    <scope>NUCLEOTIDE SEQUENCE</scope>
    <source>
        <strain evidence="3">cv. W1943</strain>
    </source>
</reference>
<evidence type="ECO:0000256" key="1">
    <source>
        <dbReference type="SAM" id="MobiDB-lite"/>
    </source>
</evidence>
<dbReference type="PANTHER" id="PTHR34280:SF7">
    <property type="entry name" value="OS04G0380200 PROTEIN"/>
    <property type="match status" value="1"/>
</dbReference>
<dbReference type="HOGENOM" id="CLU_084606_0_0_1"/>
<feature type="compositionally biased region" description="Basic and acidic residues" evidence="1">
    <location>
        <begin position="130"/>
        <end position="143"/>
    </location>
</feature>
<dbReference type="EnsemblPlants" id="ORUFI04G11010.1">
    <property type="protein sequence ID" value="ORUFI04G11010.1"/>
    <property type="gene ID" value="ORUFI04G11010"/>
</dbReference>
<dbReference type="InterPro" id="IPR038947">
    <property type="entry name" value="At3g27210-like"/>
</dbReference>
<proteinExistence type="predicted"/>
<dbReference type="eggNOG" id="ENOG502RYYI">
    <property type="taxonomic scope" value="Eukaryota"/>
</dbReference>
<evidence type="ECO:0000313" key="2">
    <source>
        <dbReference type="EnsemblPlants" id="ORUFI04G11010.1"/>
    </source>
</evidence>
<dbReference type="PANTHER" id="PTHR34280">
    <property type="entry name" value="OS01G0920100 PROTEIN"/>
    <property type="match status" value="1"/>
</dbReference>
<organism evidence="2 3">
    <name type="scientific">Oryza rufipogon</name>
    <name type="common">Brownbeard rice</name>
    <name type="synonym">Asian wild rice</name>
    <dbReference type="NCBI Taxonomy" id="4529"/>
    <lineage>
        <taxon>Eukaryota</taxon>
        <taxon>Viridiplantae</taxon>
        <taxon>Streptophyta</taxon>
        <taxon>Embryophyta</taxon>
        <taxon>Tracheophyta</taxon>
        <taxon>Spermatophyta</taxon>
        <taxon>Magnoliopsida</taxon>
        <taxon>Liliopsida</taxon>
        <taxon>Poales</taxon>
        <taxon>Poaceae</taxon>
        <taxon>BOP clade</taxon>
        <taxon>Oryzoideae</taxon>
        <taxon>Oryzeae</taxon>
        <taxon>Oryzinae</taxon>
        <taxon>Oryza</taxon>
    </lineage>
</organism>
<reference evidence="2" key="2">
    <citation type="submission" date="2015-06" db="UniProtKB">
        <authorList>
            <consortium name="EnsemblPlants"/>
        </authorList>
    </citation>
    <scope>IDENTIFICATION</scope>
</reference>
<sequence length="268" mass="29491">MHAHARTRIASAFHHLLLPPQGPNPTTVLVLRSAFRFRFRRYAFPPLLILSSPLLSTPPPPPPQRVLAFRSRGAGAHMRFRFRNKAAGDGSRTASSPPNAGKLAAPVAGGGGGAADVADESPDQDSTRNGSKDESFFEARPWLDSDSEDDFHSVRGDFTPSRGTTPDHQRQSPFAGRISVDRSEPSLIEKKQRLLELLQEKQQYDDDSVADVGSEIENGAVHAEEYLKSSRKGAKANRASKSRGGCFPSSFWKIKFRSCRKKRKGQND</sequence>
<dbReference type="Proteomes" id="UP000008022">
    <property type="component" value="Unassembled WGS sequence"/>
</dbReference>
<evidence type="ECO:0000313" key="3">
    <source>
        <dbReference type="Proteomes" id="UP000008022"/>
    </source>
</evidence>
<accession>A0A0E0P844</accession>
<feature type="region of interest" description="Disordered" evidence="1">
    <location>
        <begin position="83"/>
        <end position="186"/>
    </location>
</feature>